<evidence type="ECO:0000259" key="1">
    <source>
        <dbReference type="Pfam" id="PF12680"/>
    </source>
</evidence>
<dbReference type="InterPro" id="IPR037401">
    <property type="entry name" value="SnoaL-like"/>
</dbReference>
<dbReference type="SUPFAM" id="SSF54427">
    <property type="entry name" value="NTF2-like"/>
    <property type="match status" value="1"/>
</dbReference>
<dbReference type="Pfam" id="PF12680">
    <property type="entry name" value="SnoaL_2"/>
    <property type="match status" value="1"/>
</dbReference>
<dbReference type="RefSeq" id="WP_338603774.1">
    <property type="nucleotide sequence ID" value="NZ_AP028679.1"/>
</dbReference>
<dbReference type="AlphaFoldDB" id="A0AAU9EMD4"/>
<gene>
    <name evidence="2" type="ORF">FAK_41260</name>
</gene>
<dbReference type="InterPro" id="IPR032710">
    <property type="entry name" value="NTF2-like_dom_sf"/>
</dbReference>
<dbReference type="Gene3D" id="3.10.450.50">
    <property type="match status" value="1"/>
</dbReference>
<proteinExistence type="predicted"/>
<dbReference type="EMBL" id="AP028679">
    <property type="protein sequence ID" value="BEQ17060.1"/>
    <property type="molecule type" value="Genomic_DNA"/>
</dbReference>
<evidence type="ECO:0000313" key="2">
    <source>
        <dbReference type="EMBL" id="BEQ17060.1"/>
    </source>
</evidence>
<reference evidence="3" key="1">
    <citation type="journal article" date="2023" name="Arch. Microbiol.">
        <title>Desulfoferula mesophilus gen. nov. sp. nov., a mesophilic sulfate-reducing bacterium isolated from a brackish lake sediment.</title>
        <authorList>
            <person name="Watanabe T."/>
            <person name="Yabe T."/>
            <person name="Tsuji J.M."/>
            <person name="Fukui M."/>
        </authorList>
    </citation>
    <scope>NUCLEOTIDE SEQUENCE [LARGE SCALE GENOMIC DNA]</scope>
    <source>
        <strain evidence="3">12FAK</strain>
    </source>
</reference>
<name>A0AAU9EMD4_9BACT</name>
<feature type="domain" description="SnoaL-like" evidence="1">
    <location>
        <begin position="25"/>
        <end position="126"/>
    </location>
</feature>
<keyword evidence="3" id="KW-1185">Reference proteome</keyword>
<protein>
    <recommendedName>
        <fullName evidence="1">SnoaL-like domain-containing protein</fullName>
    </recommendedName>
</protein>
<evidence type="ECO:0000313" key="3">
    <source>
        <dbReference type="Proteomes" id="UP001366166"/>
    </source>
</evidence>
<organism evidence="2 3">
    <name type="scientific">Desulfoferula mesophila</name>
    <dbReference type="NCBI Taxonomy" id="3058419"/>
    <lineage>
        <taxon>Bacteria</taxon>
        <taxon>Pseudomonadati</taxon>
        <taxon>Thermodesulfobacteriota</taxon>
        <taxon>Desulfarculia</taxon>
        <taxon>Desulfarculales</taxon>
        <taxon>Desulfarculaceae</taxon>
        <taxon>Desulfoferula</taxon>
    </lineage>
</organism>
<sequence length="145" mass="15980">MSNPENDYPATVPSCLTLDQARTMVAGFVEAFHQQDVEALAQGWTEDVVIRFADLPEIKGKAAAKAWVAARFARQKDYRLVKSFQAITGDVLGDSWTGTWIDAATGKKMQGKGMEFLTLRDGKIAVWEAVFNVWEQGQDGVTPVV</sequence>
<accession>A0AAU9EMD4</accession>
<dbReference type="Proteomes" id="UP001366166">
    <property type="component" value="Chromosome"/>
</dbReference>
<dbReference type="KEGG" id="dmp:FAK_41260"/>